<keyword evidence="2" id="KW-0472">Membrane</keyword>
<evidence type="ECO:0000256" key="2">
    <source>
        <dbReference type="SAM" id="Phobius"/>
    </source>
</evidence>
<proteinExistence type="predicted"/>
<dbReference type="AlphaFoldDB" id="A0A165IL80"/>
<protein>
    <submittedName>
        <fullName evidence="3">Uncharacterized protein</fullName>
    </submittedName>
</protein>
<organism evidence="3 4">
    <name type="scientific">Xylona heveae (strain CBS 132557 / TC161)</name>
    <dbReference type="NCBI Taxonomy" id="1328760"/>
    <lineage>
        <taxon>Eukaryota</taxon>
        <taxon>Fungi</taxon>
        <taxon>Dikarya</taxon>
        <taxon>Ascomycota</taxon>
        <taxon>Pezizomycotina</taxon>
        <taxon>Xylonomycetes</taxon>
        <taxon>Xylonales</taxon>
        <taxon>Xylonaceae</taxon>
        <taxon>Xylona</taxon>
    </lineage>
</organism>
<dbReference type="OMA" id="IASHNLY"/>
<keyword evidence="2" id="KW-0812">Transmembrane</keyword>
<dbReference type="EMBL" id="KV407455">
    <property type="protein sequence ID" value="KZF25056.1"/>
    <property type="molecule type" value="Genomic_DNA"/>
</dbReference>
<dbReference type="RefSeq" id="XP_018190611.1">
    <property type="nucleotide sequence ID" value="XM_018336763.1"/>
</dbReference>
<feature type="transmembrane region" description="Helical" evidence="2">
    <location>
        <begin position="89"/>
        <end position="110"/>
    </location>
</feature>
<sequence>MFNSTSSFFISKKWRLPKVMLGFLAGEFPLTVAAMAMFSIASPNLYRTALWLDGAQNGFNSNPNELLYAAANYRHMTAPLPWRDFTTSYNVVISVLTMFILLAKCTLYLVHWFPPILSAVIHAPLAALWAVSIHNQAASDMSDPKHPQPGAPWYLTKSCTVAFYPNNVKYCRQAKGCFALTCLYMAYMLAHTIFGIYSMIPSQQQRLNRQASIDSDLEDEDYQKQHSPNSMSSQTKIFGKSADGMEGQTRFELREVPLAAKNNPMTPRTLAFNTLGGSGDLPLRGHGN</sequence>
<keyword evidence="4" id="KW-1185">Reference proteome</keyword>
<accession>A0A165IL80</accession>
<dbReference type="OrthoDB" id="5352400at2759"/>
<evidence type="ECO:0000313" key="4">
    <source>
        <dbReference type="Proteomes" id="UP000076632"/>
    </source>
</evidence>
<dbReference type="Proteomes" id="UP000076632">
    <property type="component" value="Unassembled WGS sequence"/>
</dbReference>
<feature type="region of interest" description="Disordered" evidence="1">
    <location>
        <begin position="216"/>
        <end position="236"/>
    </location>
</feature>
<evidence type="ECO:0000256" key="1">
    <source>
        <dbReference type="SAM" id="MobiDB-lite"/>
    </source>
</evidence>
<name>A0A165IL80_XYLHT</name>
<gene>
    <name evidence="3" type="ORF">L228DRAFT_60888</name>
</gene>
<dbReference type="GeneID" id="28901900"/>
<feature type="transmembrane region" description="Helical" evidence="2">
    <location>
        <begin position="177"/>
        <end position="200"/>
    </location>
</feature>
<reference evidence="3 4" key="1">
    <citation type="journal article" date="2016" name="Fungal Biol.">
        <title>The genome of Xylona heveae provides a window into fungal endophytism.</title>
        <authorList>
            <person name="Gazis R."/>
            <person name="Kuo A."/>
            <person name="Riley R."/>
            <person name="LaButti K."/>
            <person name="Lipzen A."/>
            <person name="Lin J."/>
            <person name="Amirebrahimi M."/>
            <person name="Hesse C.N."/>
            <person name="Spatafora J.W."/>
            <person name="Henrissat B."/>
            <person name="Hainaut M."/>
            <person name="Grigoriev I.V."/>
            <person name="Hibbett D.S."/>
        </authorList>
    </citation>
    <scope>NUCLEOTIDE SEQUENCE [LARGE SCALE GENOMIC DNA]</scope>
    <source>
        <strain evidence="3 4">TC161</strain>
    </source>
</reference>
<feature type="compositionally biased region" description="Polar residues" evidence="1">
    <location>
        <begin position="225"/>
        <end position="236"/>
    </location>
</feature>
<evidence type="ECO:0000313" key="3">
    <source>
        <dbReference type="EMBL" id="KZF25056.1"/>
    </source>
</evidence>
<dbReference type="InParanoid" id="A0A165IL80"/>
<keyword evidence="2" id="KW-1133">Transmembrane helix</keyword>
<feature type="transmembrane region" description="Helical" evidence="2">
    <location>
        <begin position="21"/>
        <end position="41"/>
    </location>
</feature>
<dbReference type="STRING" id="1328760.A0A165IL80"/>